<name>A0ABY3VPL0_9MYCO</name>
<feature type="chain" id="PRO_5045660829" evidence="1">
    <location>
        <begin position="30"/>
        <end position="118"/>
    </location>
</feature>
<dbReference type="RefSeq" id="WP_240261176.1">
    <property type="nucleotide sequence ID" value="NZ_CP092488.2"/>
</dbReference>
<sequence length="118" mass="12588">MTSRRWLTKLSISVLAGAALVGSAGIAGANTPQDDAYLAQLRAVGLTWPPSTEEALIGEAHLICYDLTWGWQPQTIADDIHDHLNKRGVTLLDVGTMVDAAHKTYCPGNVCDAPTLCT</sequence>
<dbReference type="Pfam" id="PF05305">
    <property type="entry name" value="DUF732"/>
    <property type="match status" value="1"/>
</dbReference>
<dbReference type="InterPro" id="IPR007969">
    <property type="entry name" value="DUF732"/>
</dbReference>
<proteinExistence type="predicted"/>
<evidence type="ECO:0000259" key="2">
    <source>
        <dbReference type="Pfam" id="PF05305"/>
    </source>
</evidence>
<accession>A0ABY3VPL0</accession>
<keyword evidence="1" id="KW-0732">Signal</keyword>
<evidence type="ECO:0000313" key="4">
    <source>
        <dbReference type="Proteomes" id="UP001055336"/>
    </source>
</evidence>
<gene>
    <name evidence="3" type="ORF">MKK62_24410</name>
</gene>
<protein>
    <submittedName>
        <fullName evidence="3">DUF732 domain-containing protein</fullName>
    </submittedName>
</protein>
<keyword evidence="4" id="KW-1185">Reference proteome</keyword>
<feature type="signal peptide" evidence="1">
    <location>
        <begin position="1"/>
        <end position="29"/>
    </location>
</feature>
<dbReference type="EMBL" id="CP092488">
    <property type="protein sequence ID" value="UMB69443.1"/>
    <property type="molecule type" value="Genomic_DNA"/>
</dbReference>
<evidence type="ECO:0000313" key="3">
    <source>
        <dbReference type="EMBL" id="UMB69443.1"/>
    </source>
</evidence>
<feature type="domain" description="DUF732" evidence="2">
    <location>
        <begin position="33"/>
        <end position="107"/>
    </location>
</feature>
<reference evidence="3" key="1">
    <citation type="submission" date="2022-08" db="EMBL/GenBank/DDBJ databases">
        <title>Whole genome sequencing of non-tuberculosis mycobacteria type-strains.</title>
        <authorList>
            <person name="Igarashi Y."/>
            <person name="Osugi A."/>
            <person name="Mitarai S."/>
        </authorList>
    </citation>
    <scope>NUCLEOTIDE SEQUENCE</scope>
    <source>
        <strain evidence="3">DSM 45127</strain>
    </source>
</reference>
<evidence type="ECO:0000256" key="1">
    <source>
        <dbReference type="SAM" id="SignalP"/>
    </source>
</evidence>
<dbReference type="Proteomes" id="UP001055336">
    <property type="component" value="Chromosome"/>
</dbReference>
<organism evidence="3 4">
    <name type="scientific">Mycobacterium paraterrae</name>
    <dbReference type="NCBI Taxonomy" id="577492"/>
    <lineage>
        <taxon>Bacteria</taxon>
        <taxon>Bacillati</taxon>
        <taxon>Actinomycetota</taxon>
        <taxon>Actinomycetes</taxon>
        <taxon>Mycobacteriales</taxon>
        <taxon>Mycobacteriaceae</taxon>
        <taxon>Mycobacterium</taxon>
    </lineage>
</organism>